<feature type="non-terminal residue" evidence="1">
    <location>
        <position position="1"/>
    </location>
</feature>
<dbReference type="EMBL" id="CAJOBJ010296858">
    <property type="protein sequence ID" value="CAF5158721.1"/>
    <property type="molecule type" value="Genomic_DNA"/>
</dbReference>
<name>A0A8S3GDK3_9BILA</name>
<accession>A0A8S3GDK3</accession>
<gene>
    <name evidence="1" type="ORF">GIL414_LOCUS65591</name>
</gene>
<organism evidence="1 2">
    <name type="scientific">Rotaria magnacalcarata</name>
    <dbReference type="NCBI Taxonomy" id="392030"/>
    <lineage>
        <taxon>Eukaryota</taxon>
        <taxon>Metazoa</taxon>
        <taxon>Spiralia</taxon>
        <taxon>Gnathifera</taxon>
        <taxon>Rotifera</taxon>
        <taxon>Eurotatoria</taxon>
        <taxon>Bdelloidea</taxon>
        <taxon>Philodinida</taxon>
        <taxon>Philodinidae</taxon>
        <taxon>Rotaria</taxon>
    </lineage>
</organism>
<evidence type="ECO:0000313" key="1">
    <source>
        <dbReference type="EMBL" id="CAF5158721.1"/>
    </source>
</evidence>
<protein>
    <submittedName>
        <fullName evidence="1">Uncharacterized protein</fullName>
    </submittedName>
</protein>
<comment type="caution">
    <text evidence="1">The sequence shown here is derived from an EMBL/GenBank/DDBJ whole genome shotgun (WGS) entry which is preliminary data.</text>
</comment>
<dbReference type="Proteomes" id="UP000681720">
    <property type="component" value="Unassembled WGS sequence"/>
</dbReference>
<proteinExistence type="predicted"/>
<reference evidence="1" key="1">
    <citation type="submission" date="2021-02" db="EMBL/GenBank/DDBJ databases">
        <authorList>
            <person name="Nowell W R."/>
        </authorList>
    </citation>
    <scope>NUCLEOTIDE SEQUENCE</scope>
</reference>
<evidence type="ECO:0000313" key="2">
    <source>
        <dbReference type="Proteomes" id="UP000681720"/>
    </source>
</evidence>
<dbReference type="AlphaFoldDB" id="A0A8S3GDK3"/>
<sequence>RCRMDWIDPDLPITVFGQRIFNSACLRKATLHTLLHLKEMIM</sequence>